<dbReference type="EMBL" id="FMIA01000002">
    <property type="protein sequence ID" value="SCL60059.1"/>
    <property type="molecule type" value="Genomic_DNA"/>
</dbReference>
<evidence type="ECO:0000256" key="6">
    <source>
        <dbReference type="ARBA" id="ARBA00023136"/>
    </source>
</evidence>
<feature type="transmembrane region" description="Helical" evidence="8">
    <location>
        <begin position="265"/>
        <end position="288"/>
    </location>
</feature>
<evidence type="ECO:0000256" key="3">
    <source>
        <dbReference type="ARBA" id="ARBA00022679"/>
    </source>
</evidence>
<dbReference type="GO" id="GO:0016757">
    <property type="term" value="F:glycosyltransferase activity"/>
    <property type="evidence" value="ECO:0007669"/>
    <property type="project" value="UniProtKB-KW"/>
</dbReference>
<feature type="transmembrane region" description="Helical" evidence="8">
    <location>
        <begin position="364"/>
        <end position="382"/>
    </location>
</feature>
<proteinExistence type="inferred from homology"/>
<keyword evidence="10" id="KW-1185">Reference proteome</keyword>
<keyword evidence="5 8" id="KW-1133">Transmembrane helix</keyword>
<keyword evidence="2 9" id="KW-0328">Glycosyltransferase</keyword>
<evidence type="ECO:0000256" key="4">
    <source>
        <dbReference type="ARBA" id="ARBA00022692"/>
    </source>
</evidence>
<keyword evidence="6 8" id="KW-0472">Membrane</keyword>
<evidence type="ECO:0000256" key="7">
    <source>
        <dbReference type="ARBA" id="ARBA00043987"/>
    </source>
</evidence>
<sequence length="494" mass="51766">MAYAHLDTAAGVAGSMTGVPHHLVRWTGLAGSVLLALSAFLGGALPSAPLRSSPVVIWQARYGPLVLIAWLVGTGLLAWAWWSLRNRELSPRWVLVTAALWVLPMAVAPPFGSRDVYAYACQGASFINGISPYEQGVSALPCPWLETMSYIWRDTPAPYGPLFVIIAGAVVGITDSLTASIVIFRVLCLLGVVATAYAVPPLARRCGVPVGRALWLVLACPLVAIHLVGGPHNDSLMIAPLVGGLAVVASNRGRRWPLLGGGVLLGLAVAVKVTSVVVVPFAVLAAVAGPITLRALFRDGLPVALGAAATMVGITFGGGLDFGWIGGLTTGGVAVAWTSPPTAVGQTVNSVAQLFGASIDAIPAARGVGVVLLAGTLVWMWFRAWHQDPLRYAGLALAVTVALASVVHPWYWTWPLAVIAATTVRSNWAALVALVSLFMILPDGIGLARYTKIPGAPLMTLALILGAVALVRMFRAEDRQRVEDRRRAEPATPS</sequence>
<dbReference type="AlphaFoldDB" id="A0A1C6V175"/>
<feature type="transmembrane region" description="Helical" evidence="8">
    <location>
        <begin position="418"/>
        <end position="441"/>
    </location>
</feature>
<keyword evidence="4 8" id="KW-0812">Transmembrane</keyword>
<dbReference type="InterPro" id="IPR049829">
    <property type="entry name" value="MptA/B-like"/>
</dbReference>
<dbReference type="NCBIfam" id="NF038066">
    <property type="entry name" value="MptB"/>
    <property type="match status" value="1"/>
</dbReference>
<feature type="transmembrane region" description="Helical" evidence="8">
    <location>
        <begin position="181"/>
        <end position="200"/>
    </location>
</feature>
<dbReference type="Pfam" id="PF26314">
    <property type="entry name" value="MptA_B_family"/>
    <property type="match status" value="1"/>
</dbReference>
<organism evidence="9 10">
    <name type="scientific">Micromonospora yangpuensis</name>
    <dbReference type="NCBI Taxonomy" id="683228"/>
    <lineage>
        <taxon>Bacteria</taxon>
        <taxon>Bacillati</taxon>
        <taxon>Actinomycetota</taxon>
        <taxon>Actinomycetes</taxon>
        <taxon>Micromonosporales</taxon>
        <taxon>Micromonosporaceae</taxon>
        <taxon>Micromonospora</taxon>
    </lineage>
</organism>
<gene>
    <name evidence="9" type="ORF">GA0070617_4271</name>
</gene>
<evidence type="ECO:0000313" key="10">
    <source>
        <dbReference type="Proteomes" id="UP000198937"/>
    </source>
</evidence>
<feature type="transmembrane region" description="Helical" evidence="8">
    <location>
        <begin position="212"/>
        <end position="229"/>
    </location>
</feature>
<dbReference type="STRING" id="683228.GA0070617_4271"/>
<protein>
    <submittedName>
        <fullName evidence="9">Alpha-1,6-mannosyltransferase</fullName>
    </submittedName>
</protein>
<feature type="transmembrane region" description="Helical" evidence="8">
    <location>
        <begin position="62"/>
        <end position="81"/>
    </location>
</feature>
<feature type="transmembrane region" description="Helical" evidence="8">
    <location>
        <begin position="93"/>
        <end position="111"/>
    </location>
</feature>
<comment type="subcellular location">
    <subcellularLocation>
        <location evidence="1">Membrane</location>
        <topology evidence="1">Multi-pass membrane protein</topology>
    </subcellularLocation>
</comment>
<feature type="transmembrane region" description="Helical" evidence="8">
    <location>
        <begin position="394"/>
        <end position="412"/>
    </location>
</feature>
<reference evidence="9 10" key="1">
    <citation type="submission" date="2016-06" db="EMBL/GenBank/DDBJ databases">
        <authorList>
            <person name="Kjaerup R.B."/>
            <person name="Dalgaard T.S."/>
            <person name="Juul-Madsen H.R."/>
        </authorList>
    </citation>
    <scope>NUCLEOTIDE SEQUENCE [LARGE SCALE GENOMIC DNA]</scope>
    <source>
        <strain evidence="9 10">DSM 45577</strain>
    </source>
</reference>
<dbReference type="Proteomes" id="UP000198937">
    <property type="component" value="Unassembled WGS sequence"/>
</dbReference>
<evidence type="ECO:0000256" key="5">
    <source>
        <dbReference type="ARBA" id="ARBA00022989"/>
    </source>
</evidence>
<comment type="similarity">
    <text evidence="7">Belongs to the MptA/B family.</text>
</comment>
<feature type="transmembrane region" description="Helical" evidence="8">
    <location>
        <begin position="453"/>
        <end position="474"/>
    </location>
</feature>
<feature type="transmembrane region" description="Helical" evidence="8">
    <location>
        <begin position="157"/>
        <end position="174"/>
    </location>
</feature>
<evidence type="ECO:0000313" key="9">
    <source>
        <dbReference type="EMBL" id="SCL60059.1"/>
    </source>
</evidence>
<feature type="transmembrane region" description="Helical" evidence="8">
    <location>
        <begin position="23"/>
        <end position="42"/>
    </location>
</feature>
<name>A0A1C6V175_9ACTN</name>
<evidence type="ECO:0000256" key="8">
    <source>
        <dbReference type="SAM" id="Phobius"/>
    </source>
</evidence>
<accession>A0A1C6V175</accession>
<feature type="transmembrane region" description="Helical" evidence="8">
    <location>
        <begin position="300"/>
        <end position="320"/>
    </location>
</feature>
<dbReference type="GO" id="GO:0016020">
    <property type="term" value="C:membrane"/>
    <property type="evidence" value="ECO:0007669"/>
    <property type="project" value="UniProtKB-SubCell"/>
</dbReference>
<keyword evidence="3 9" id="KW-0808">Transferase</keyword>
<evidence type="ECO:0000256" key="2">
    <source>
        <dbReference type="ARBA" id="ARBA00022676"/>
    </source>
</evidence>
<evidence type="ECO:0000256" key="1">
    <source>
        <dbReference type="ARBA" id="ARBA00004141"/>
    </source>
</evidence>